<keyword evidence="1" id="KW-0808">Transferase</keyword>
<name>A0A7D9E6F1_PARCT</name>
<feature type="non-terminal residue" evidence="1">
    <location>
        <position position="495"/>
    </location>
</feature>
<proteinExistence type="predicted"/>
<dbReference type="Proteomes" id="UP001152795">
    <property type="component" value="Unassembled WGS sequence"/>
</dbReference>
<organism evidence="1 2">
    <name type="scientific">Paramuricea clavata</name>
    <name type="common">Red gorgonian</name>
    <name type="synonym">Violescent sea-whip</name>
    <dbReference type="NCBI Taxonomy" id="317549"/>
    <lineage>
        <taxon>Eukaryota</taxon>
        <taxon>Metazoa</taxon>
        <taxon>Cnidaria</taxon>
        <taxon>Anthozoa</taxon>
        <taxon>Octocorallia</taxon>
        <taxon>Malacalcyonacea</taxon>
        <taxon>Plexauridae</taxon>
        <taxon>Paramuricea</taxon>
    </lineage>
</organism>
<keyword evidence="1" id="KW-0418">Kinase</keyword>
<reference evidence="1" key="1">
    <citation type="submission" date="2020-04" db="EMBL/GenBank/DDBJ databases">
        <authorList>
            <person name="Alioto T."/>
            <person name="Alioto T."/>
            <person name="Gomez Garrido J."/>
        </authorList>
    </citation>
    <scope>NUCLEOTIDE SEQUENCE</scope>
    <source>
        <strain evidence="1">A484AB</strain>
    </source>
</reference>
<sequence length="495" mass="54511">MATASTPLFIFLFSRKTARIMDGNFFTRVMIFIALNYFTAQVSCQQSRCSGIGNYCSGQFGDMKAVCKGGYCYCSGKDYDYNTCLPDAYGCKIVTDSDTALGIPLYTTGTVGKIYSCSPDSNSSQYEVHVLAVYEVINRRPPKAGNARVNIISRGKSNRPIVLVLVSYEPVKWILNIPSDITISKVILVSHYILESSVSGDVSRVKNIERIGTINSEWSTGYGSDLGGGGTVKTLKQIHKIFGVVTSFTGTYKANEWSLKLSPYNGTADNGTRTTTAILPTASPKIRRTKCLGSYCSSWGGMKAFCKDGYCYCSGTHYDYDTCLPDAYGCKIVSNSDTTYTCTPDYSSPLYEVHVLSVYEVINRRPPRAGNARVNFISRGKSNRPIVLVLVSYEAVNWILNIPSNITISKVILVSYYILESSVSGGIIRVKNIERIGTRNSEWSFGYGSDSGGGDTVKTLKQIHKRFGVVTSFRGTYRTNRWSLELSPFNGNVNN</sequence>
<accession>A0A7D9E6F1</accession>
<comment type="caution">
    <text evidence="1">The sequence shown here is derived from an EMBL/GenBank/DDBJ whole genome shotgun (WGS) entry which is preliminary data.</text>
</comment>
<dbReference type="AlphaFoldDB" id="A0A7D9E6F1"/>
<dbReference type="EMBL" id="CACRXK020004450">
    <property type="protein sequence ID" value="CAB4002787.1"/>
    <property type="molecule type" value="Genomic_DNA"/>
</dbReference>
<gene>
    <name evidence="1" type="ORF">PACLA_8A006694</name>
</gene>
<protein>
    <submittedName>
        <fullName evidence="1">Myosin light chain kinase, smooth muscle-like</fullName>
    </submittedName>
</protein>
<evidence type="ECO:0000313" key="2">
    <source>
        <dbReference type="Proteomes" id="UP001152795"/>
    </source>
</evidence>
<evidence type="ECO:0000313" key="1">
    <source>
        <dbReference type="EMBL" id="CAB4002787.1"/>
    </source>
</evidence>
<dbReference type="OrthoDB" id="5986449at2759"/>
<keyword evidence="2" id="KW-1185">Reference proteome</keyword>
<dbReference type="GO" id="GO:0016301">
    <property type="term" value="F:kinase activity"/>
    <property type="evidence" value="ECO:0007669"/>
    <property type="project" value="UniProtKB-KW"/>
</dbReference>